<dbReference type="EMBL" id="VCAZ01000231">
    <property type="protein sequence ID" value="TTK94540.1"/>
    <property type="molecule type" value="Genomic_DNA"/>
</dbReference>
<name>A0A556VCE3_BAGYA</name>
<keyword evidence="1" id="KW-1133">Transmembrane helix</keyword>
<keyword evidence="1" id="KW-0812">Transmembrane</keyword>
<keyword evidence="3" id="KW-1185">Reference proteome</keyword>
<comment type="caution">
    <text evidence="2">The sequence shown here is derived from an EMBL/GenBank/DDBJ whole genome shotgun (WGS) entry which is preliminary data.</text>
</comment>
<evidence type="ECO:0000313" key="3">
    <source>
        <dbReference type="Proteomes" id="UP000319801"/>
    </source>
</evidence>
<protein>
    <submittedName>
        <fullName evidence="2">Uncharacterized protein</fullName>
    </submittedName>
</protein>
<proteinExistence type="predicted"/>
<feature type="transmembrane region" description="Helical" evidence="1">
    <location>
        <begin position="12"/>
        <end position="34"/>
    </location>
</feature>
<evidence type="ECO:0000256" key="1">
    <source>
        <dbReference type="SAM" id="Phobius"/>
    </source>
</evidence>
<organism evidence="2 3">
    <name type="scientific">Bagarius yarrelli</name>
    <name type="common">Goonch</name>
    <name type="synonym">Bagrus yarrelli</name>
    <dbReference type="NCBI Taxonomy" id="175774"/>
    <lineage>
        <taxon>Eukaryota</taxon>
        <taxon>Metazoa</taxon>
        <taxon>Chordata</taxon>
        <taxon>Craniata</taxon>
        <taxon>Vertebrata</taxon>
        <taxon>Euteleostomi</taxon>
        <taxon>Actinopterygii</taxon>
        <taxon>Neopterygii</taxon>
        <taxon>Teleostei</taxon>
        <taxon>Ostariophysi</taxon>
        <taxon>Siluriformes</taxon>
        <taxon>Sisoridae</taxon>
        <taxon>Sisorinae</taxon>
        <taxon>Bagarius</taxon>
    </lineage>
</organism>
<gene>
    <name evidence="2" type="ORF">Baya_15711</name>
</gene>
<keyword evidence="1" id="KW-0472">Membrane</keyword>
<dbReference type="AlphaFoldDB" id="A0A556VCE3"/>
<sequence>MSQKQRTSYMAVAGAVMGAVLALFLIIIFTVILLTARKTHAQTHTDKIIDLPPTHTQPTPGSQKPLAVAQDSHTVAAFLQERAQELEQEEEEEEF</sequence>
<reference evidence="2 3" key="1">
    <citation type="journal article" date="2019" name="Genome Biol. Evol.">
        <title>Whole-Genome Sequencing of the Giant Devil Catfish, Bagarius yarrelli.</title>
        <authorList>
            <person name="Jiang W."/>
            <person name="Lv Y."/>
            <person name="Cheng L."/>
            <person name="Yang K."/>
            <person name="Chao B."/>
            <person name="Wang X."/>
            <person name="Li Y."/>
            <person name="Pan X."/>
            <person name="You X."/>
            <person name="Zhang Y."/>
            <person name="Yang J."/>
            <person name="Li J."/>
            <person name="Zhang X."/>
            <person name="Liu S."/>
            <person name="Sun C."/>
            <person name="Yang J."/>
            <person name="Shi Q."/>
        </authorList>
    </citation>
    <scope>NUCLEOTIDE SEQUENCE [LARGE SCALE GENOMIC DNA]</scope>
    <source>
        <strain evidence="2">JWS20170419001</strain>
        <tissue evidence="2">Muscle</tissue>
    </source>
</reference>
<evidence type="ECO:0000313" key="2">
    <source>
        <dbReference type="EMBL" id="TTK94540.1"/>
    </source>
</evidence>
<dbReference type="Proteomes" id="UP000319801">
    <property type="component" value="Unassembled WGS sequence"/>
</dbReference>
<accession>A0A556VCE3</accession>